<keyword evidence="5" id="KW-1185">Reference proteome</keyword>
<dbReference type="InterPro" id="IPR036291">
    <property type="entry name" value="NAD(P)-bd_dom_sf"/>
</dbReference>
<dbReference type="PANTHER" id="PTHR10366">
    <property type="entry name" value="NAD DEPENDENT EPIMERASE/DEHYDRATASE"/>
    <property type="match status" value="1"/>
</dbReference>
<reference evidence="4" key="1">
    <citation type="submission" date="2021-12" db="EMBL/GenBank/DDBJ databases">
        <title>Convergent genome expansion in fungi linked to evolution of root-endophyte symbiosis.</title>
        <authorList>
            <consortium name="DOE Joint Genome Institute"/>
            <person name="Ke Y.-H."/>
            <person name="Bonito G."/>
            <person name="Liao H.-L."/>
            <person name="Looney B."/>
            <person name="Rojas-Flechas A."/>
            <person name="Nash J."/>
            <person name="Hameed K."/>
            <person name="Schadt C."/>
            <person name="Martin F."/>
            <person name="Crous P.W."/>
            <person name="Miettinen O."/>
            <person name="Magnuson J.K."/>
            <person name="Labbe J."/>
            <person name="Jacobson D."/>
            <person name="Doktycz M.J."/>
            <person name="Veneault-Fourrey C."/>
            <person name="Kuo A."/>
            <person name="Mondo S."/>
            <person name="Calhoun S."/>
            <person name="Riley R."/>
            <person name="Ohm R."/>
            <person name="LaButti K."/>
            <person name="Andreopoulos B."/>
            <person name="Pangilinan J."/>
            <person name="Nolan M."/>
            <person name="Tritt A."/>
            <person name="Clum A."/>
            <person name="Lipzen A."/>
            <person name="Daum C."/>
            <person name="Barry K."/>
            <person name="Grigoriev I.V."/>
            <person name="Vilgalys R."/>
        </authorList>
    </citation>
    <scope>NUCLEOTIDE SEQUENCE</scope>
    <source>
        <strain evidence="4">PMI_201</strain>
    </source>
</reference>
<comment type="similarity">
    <text evidence="2">Belongs to the NAD(P)-dependent epimerase/dehydratase family. Dihydroflavonol-4-reductase subfamily.</text>
</comment>
<dbReference type="InterPro" id="IPR050425">
    <property type="entry name" value="NAD(P)_dehydrat-like"/>
</dbReference>
<evidence type="ECO:0000256" key="2">
    <source>
        <dbReference type="ARBA" id="ARBA00023445"/>
    </source>
</evidence>
<dbReference type="RefSeq" id="XP_046066457.1">
    <property type="nucleotide sequence ID" value="XM_046217467.1"/>
</dbReference>
<evidence type="ECO:0000313" key="4">
    <source>
        <dbReference type="EMBL" id="KAH8690174.1"/>
    </source>
</evidence>
<evidence type="ECO:0000259" key="3">
    <source>
        <dbReference type="Pfam" id="PF01370"/>
    </source>
</evidence>
<dbReference type="Gene3D" id="3.40.50.720">
    <property type="entry name" value="NAD(P)-binding Rossmann-like Domain"/>
    <property type="match status" value="1"/>
</dbReference>
<dbReference type="Proteomes" id="UP001201262">
    <property type="component" value="Unassembled WGS sequence"/>
</dbReference>
<organism evidence="4 5">
    <name type="scientific">Talaromyces proteolyticus</name>
    <dbReference type="NCBI Taxonomy" id="1131652"/>
    <lineage>
        <taxon>Eukaryota</taxon>
        <taxon>Fungi</taxon>
        <taxon>Dikarya</taxon>
        <taxon>Ascomycota</taxon>
        <taxon>Pezizomycotina</taxon>
        <taxon>Eurotiomycetes</taxon>
        <taxon>Eurotiomycetidae</taxon>
        <taxon>Eurotiales</taxon>
        <taxon>Trichocomaceae</taxon>
        <taxon>Talaromyces</taxon>
        <taxon>Talaromyces sect. Bacilispori</taxon>
    </lineage>
</organism>
<dbReference type="Pfam" id="PF01370">
    <property type="entry name" value="Epimerase"/>
    <property type="match status" value="1"/>
</dbReference>
<dbReference type="GeneID" id="70247754"/>
<proteinExistence type="inferred from homology"/>
<accession>A0AAD4PT46</accession>
<dbReference type="PANTHER" id="PTHR10366:SF564">
    <property type="entry name" value="STEROL-4-ALPHA-CARBOXYLATE 3-DEHYDROGENASE, DECARBOXYLATING"/>
    <property type="match status" value="1"/>
</dbReference>
<evidence type="ECO:0000313" key="5">
    <source>
        <dbReference type="Proteomes" id="UP001201262"/>
    </source>
</evidence>
<dbReference type="InterPro" id="IPR001509">
    <property type="entry name" value="Epimerase_deHydtase"/>
</dbReference>
<dbReference type="AlphaFoldDB" id="A0AAD4PT46"/>
<dbReference type="GO" id="GO:0016616">
    <property type="term" value="F:oxidoreductase activity, acting on the CH-OH group of donors, NAD or NADP as acceptor"/>
    <property type="evidence" value="ECO:0007669"/>
    <property type="project" value="TreeGrafter"/>
</dbReference>
<evidence type="ECO:0000256" key="1">
    <source>
        <dbReference type="ARBA" id="ARBA00023002"/>
    </source>
</evidence>
<dbReference type="SUPFAM" id="SSF51735">
    <property type="entry name" value="NAD(P)-binding Rossmann-fold domains"/>
    <property type="match status" value="1"/>
</dbReference>
<name>A0AAD4PT46_9EURO</name>
<gene>
    <name evidence="4" type="ORF">BGW36DRAFT_390329</name>
</gene>
<keyword evidence="1" id="KW-0560">Oxidoreductase</keyword>
<feature type="domain" description="NAD-dependent epimerase/dehydratase" evidence="3">
    <location>
        <begin position="11"/>
        <end position="271"/>
    </location>
</feature>
<dbReference type="EMBL" id="JAJTJA010000014">
    <property type="protein sequence ID" value="KAH8690174.1"/>
    <property type="molecule type" value="Genomic_DNA"/>
</dbReference>
<sequence>MSSSIDQPLVLVSAVNGYIASWTAKAFLDAGYNVRGTTRSIQSSLALLNGPFKTYADTGRFSIVQVSDITLPGAFDSAIRGCHAVVHTASPMSLNFKDPDSVINIAVSGVKSILNSARDYGGETLKTFVLLSSFAAVKGRPKDEPYTFTESDWDDFSGDEVARLGKTSPSGLIYKASKAAAERVMWDFQSSELLTFKMTAINPVFVWGPPLLFPEDPEDLNITAKVVWTILSGKEIPSPLVASGGCVDVRDVARLILFSVQNVETASGQRYIAAAGVRSEQAVADILRAEYPNRREIIKKGTPFEGYLPDYSFPANSTARIDSSKAVKATGQGWIGPKQSIVDAARVLERYL</sequence>
<comment type="caution">
    <text evidence="4">The sequence shown here is derived from an EMBL/GenBank/DDBJ whole genome shotgun (WGS) entry which is preliminary data.</text>
</comment>
<protein>
    <submittedName>
        <fullName evidence="4">NAD dependent epimerase/dehydratase</fullName>
    </submittedName>
</protein>